<feature type="compositionally biased region" description="Low complexity" evidence="1">
    <location>
        <begin position="39"/>
        <end position="55"/>
    </location>
</feature>
<protein>
    <submittedName>
        <fullName evidence="2">Uncharacterized protein</fullName>
    </submittedName>
</protein>
<proteinExistence type="predicted"/>
<accession>A0A918Q6S1</accession>
<gene>
    <name evidence="2" type="ORF">GCM10011273_21610</name>
</gene>
<dbReference type="EMBL" id="BMZB01000002">
    <property type="protein sequence ID" value="GGZ34805.1"/>
    <property type="molecule type" value="Genomic_DNA"/>
</dbReference>
<sequence>MSEKTASPTPEEVRTKAQADKAKRLADALRHNLKRRKAATSPTSATDSPTSQDDA</sequence>
<dbReference type="RefSeq" id="WP_189486442.1">
    <property type="nucleotide sequence ID" value="NZ_BMZB01000002.1"/>
</dbReference>
<organism evidence="2 3">
    <name type="scientific">Asticcacaulis endophyticus</name>
    <dbReference type="NCBI Taxonomy" id="1395890"/>
    <lineage>
        <taxon>Bacteria</taxon>
        <taxon>Pseudomonadati</taxon>
        <taxon>Pseudomonadota</taxon>
        <taxon>Alphaproteobacteria</taxon>
        <taxon>Caulobacterales</taxon>
        <taxon>Caulobacteraceae</taxon>
        <taxon>Asticcacaulis</taxon>
    </lineage>
</organism>
<dbReference type="Proteomes" id="UP000662572">
    <property type="component" value="Unassembled WGS sequence"/>
</dbReference>
<feature type="compositionally biased region" description="Basic and acidic residues" evidence="1">
    <location>
        <begin position="11"/>
        <end position="30"/>
    </location>
</feature>
<feature type="region of interest" description="Disordered" evidence="1">
    <location>
        <begin position="1"/>
        <end position="55"/>
    </location>
</feature>
<evidence type="ECO:0000256" key="1">
    <source>
        <dbReference type="SAM" id="MobiDB-lite"/>
    </source>
</evidence>
<reference evidence="2" key="1">
    <citation type="journal article" date="2014" name="Int. J. Syst. Evol. Microbiol.">
        <title>Complete genome sequence of Corynebacterium casei LMG S-19264T (=DSM 44701T), isolated from a smear-ripened cheese.</title>
        <authorList>
            <consortium name="US DOE Joint Genome Institute (JGI-PGF)"/>
            <person name="Walter F."/>
            <person name="Albersmeier A."/>
            <person name="Kalinowski J."/>
            <person name="Ruckert C."/>
        </authorList>
    </citation>
    <scope>NUCLEOTIDE SEQUENCE</scope>
    <source>
        <strain evidence="2">KCTC 32296</strain>
    </source>
</reference>
<keyword evidence="3" id="KW-1185">Reference proteome</keyword>
<comment type="caution">
    <text evidence="2">The sequence shown here is derived from an EMBL/GenBank/DDBJ whole genome shotgun (WGS) entry which is preliminary data.</text>
</comment>
<evidence type="ECO:0000313" key="2">
    <source>
        <dbReference type="EMBL" id="GGZ34805.1"/>
    </source>
</evidence>
<dbReference type="AlphaFoldDB" id="A0A918Q6S1"/>
<evidence type="ECO:0000313" key="3">
    <source>
        <dbReference type="Proteomes" id="UP000662572"/>
    </source>
</evidence>
<reference evidence="2" key="2">
    <citation type="submission" date="2020-09" db="EMBL/GenBank/DDBJ databases">
        <authorList>
            <person name="Sun Q."/>
            <person name="Kim S."/>
        </authorList>
    </citation>
    <scope>NUCLEOTIDE SEQUENCE</scope>
    <source>
        <strain evidence="2">KCTC 32296</strain>
    </source>
</reference>
<name>A0A918Q6S1_9CAUL</name>